<gene>
    <name evidence="1" type="ORF">S01H1_78976</name>
</gene>
<dbReference type="AlphaFoldDB" id="X0YM26"/>
<feature type="non-terminal residue" evidence="1">
    <location>
        <position position="1"/>
    </location>
</feature>
<organism evidence="1">
    <name type="scientific">marine sediment metagenome</name>
    <dbReference type="NCBI Taxonomy" id="412755"/>
    <lineage>
        <taxon>unclassified sequences</taxon>
        <taxon>metagenomes</taxon>
        <taxon>ecological metagenomes</taxon>
    </lineage>
</organism>
<feature type="non-terminal residue" evidence="1">
    <location>
        <position position="228"/>
    </location>
</feature>
<protein>
    <submittedName>
        <fullName evidence="1">Uncharacterized protein</fullName>
    </submittedName>
</protein>
<dbReference type="EMBL" id="BARS01053199">
    <property type="protein sequence ID" value="GAG49548.1"/>
    <property type="molecule type" value="Genomic_DNA"/>
</dbReference>
<accession>X0YM26</accession>
<evidence type="ECO:0000313" key="1">
    <source>
        <dbReference type="EMBL" id="GAG49548.1"/>
    </source>
</evidence>
<name>X0YM26_9ZZZZ</name>
<proteinExistence type="predicted"/>
<comment type="caution">
    <text evidence="1">The sequence shown here is derived from an EMBL/GenBank/DDBJ whole genome shotgun (WGS) entry which is preliminary data.</text>
</comment>
<sequence>EGFSEEEVALTTALILKVGSIFRAGKQTTGCNMEGFGAGAAATAAALTDLRGGTPRQVAQAIVLALSPTIAVPCTPRVMVSGLCASHISGAILIGNQASNLILKTSLPVDVDVDVMIAMAARVHVEAAPVITSINLDYLESYFRKNPNVEPFVDERIRDLERGKASKIVNQAREEVRKLVAYSRPLTQVLGDVVVGGSSIAVGSPTNMARICHAMISGEIRRIEIDLT</sequence>
<reference evidence="1" key="1">
    <citation type="journal article" date="2014" name="Front. Microbiol.">
        <title>High frequency of phylogenetically diverse reductive dehalogenase-homologous genes in deep subseafloor sedimentary metagenomes.</title>
        <authorList>
            <person name="Kawai M."/>
            <person name="Futagami T."/>
            <person name="Toyoda A."/>
            <person name="Takaki Y."/>
            <person name="Nishi S."/>
            <person name="Hori S."/>
            <person name="Arai W."/>
            <person name="Tsubouchi T."/>
            <person name="Morono Y."/>
            <person name="Uchiyama I."/>
            <person name="Ito T."/>
            <person name="Fujiyama A."/>
            <person name="Inagaki F."/>
            <person name="Takami H."/>
        </authorList>
    </citation>
    <scope>NUCLEOTIDE SEQUENCE</scope>
    <source>
        <strain evidence="1">Expedition CK06-06</strain>
    </source>
</reference>